<keyword evidence="6" id="KW-1185">Reference proteome</keyword>
<dbReference type="Proteomes" id="UP000677228">
    <property type="component" value="Unassembled WGS sequence"/>
</dbReference>
<dbReference type="EMBL" id="CAJOBA010047664">
    <property type="protein sequence ID" value="CAF4203956.1"/>
    <property type="molecule type" value="Genomic_DNA"/>
</dbReference>
<protein>
    <submittedName>
        <fullName evidence="2">Uncharacterized protein</fullName>
    </submittedName>
</protein>
<dbReference type="Proteomes" id="UP000682733">
    <property type="component" value="Unassembled WGS sequence"/>
</dbReference>
<sequence length="109" mass="12918">EQRKERAREMKEGDMDEVRLEKHMNQVEKEQFEDYANRVINYMDENGRNTYPMKKVLNEELKKYDQLNQGYSSVGNGNNNSKPGQSQQQMNRNITDTKKNLGFGWEVPK</sequence>
<evidence type="ECO:0000313" key="6">
    <source>
        <dbReference type="Proteomes" id="UP000663829"/>
    </source>
</evidence>
<dbReference type="Proteomes" id="UP000663829">
    <property type="component" value="Unassembled WGS sequence"/>
</dbReference>
<evidence type="ECO:0000313" key="3">
    <source>
        <dbReference type="EMBL" id="CAF1396503.1"/>
    </source>
</evidence>
<name>A0A813RNS0_9BILA</name>
<evidence type="ECO:0000256" key="1">
    <source>
        <dbReference type="SAM" id="MobiDB-lite"/>
    </source>
</evidence>
<feature type="compositionally biased region" description="Low complexity" evidence="1">
    <location>
        <begin position="68"/>
        <end position="81"/>
    </location>
</feature>
<feature type="region of interest" description="Disordered" evidence="1">
    <location>
        <begin position="68"/>
        <end position="109"/>
    </location>
</feature>
<dbReference type="OrthoDB" id="331765at2759"/>
<gene>
    <name evidence="2" type="ORF">GPM918_LOCUS2572</name>
    <name evidence="3" type="ORF">OVA965_LOCUS32832</name>
    <name evidence="4" type="ORF">SRO942_LOCUS2572</name>
    <name evidence="5" type="ORF">TMI583_LOCUS33703</name>
</gene>
<evidence type="ECO:0000313" key="2">
    <source>
        <dbReference type="EMBL" id="CAF0782933.1"/>
    </source>
</evidence>
<dbReference type="AlphaFoldDB" id="A0A813RNS0"/>
<proteinExistence type="predicted"/>
<accession>A0A813RNS0</accession>
<feature type="compositionally biased region" description="Polar residues" evidence="1">
    <location>
        <begin position="82"/>
        <end position="94"/>
    </location>
</feature>
<evidence type="ECO:0000313" key="5">
    <source>
        <dbReference type="EMBL" id="CAF4203956.1"/>
    </source>
</evidence>
<dbReference type="EMBL" id="CAJNOQ010000288">
    <property type="protein sequence ID" value="CAF0782933.1"/>
    <property type="molecule type" value="Genomic_DNA"/>
</dbReference>
<dbReference type="EMBL" id="CAJOBC010000288">
    <property type="protein sequence ID" value="CAF3566420.1"/>
    <property type="molecule type" value="Genomic_DNA"/>
</dbReference>
<feature type="non-terminal residue" evidence="2">
    <location>
        <position position="109"/>
    </location>
</feature>
<dbReference type="EMBL" id="CAJNOK010025947">
    <property type="protein sequence ID" value="CAF1396503.1"/>
    <property type="molecule type" value="Genomic_DNA"/>
</dbReference>
<evidence type="ECO:0000313" key="4">
    <source>
        <dbReference type="EMBL" id="CAF3566420.1"/>
    </source>
</evidence>
<comment type="caution">
    <text evidence="2">The sequence shown here is derived from an EMBL/GenBank/DDBJ whole genome shotgun (WGS) entry which is preliminary data.</text>
</comment>
<reference evidence="2" key="1">
    <citation type="submission" date="2021-02" db="EMBL/GenBank/DDBJ databases">
        <authorList>
            <person name="Nowell W R."/>
        </authorList>
    </citation>
    <scope>NUCLEOTIDE SEQUENCE</scope>
</reference>
<dbReference type="Proteomes" id="UP000681722">
    <property type="component" value="Unassembled WGS sequence"/>
</dbReference>
<organism evidence="2 6">
    <name type="scientific">Didymodactylos carnosus</name>
    <dbReference type="NCBI Taxonomy" id="1234261"/>
    <lineage>
        <taxon>Eukaryota</taxon>
        <taxon>Metazoa</taxon>
        <taxon>Spiralia</taxon>
        <taxon>Gnathifera</taxon>
        <taxon>Rotifera</taxon>
        <taxon>Eurotatoria</taxon>
        <taxon>Bdelloidea</taxon>
        <taxon>Philodinida</taxon>
        <taxon>Philodinidae</taxon>
        <taxon>Didymodactylos</taxon>
    </lineage>
</organism>